<evidence type="ECO:0000256" key="2">
    <source>
        <dbReference type="SAM" id="Phobius"/>
    </source>
</evidence>
<organism evidence="3 4">
    <name type="scientific">Schistosoma mekongi</name>
    <name type="common">Parasitic worm</name>
    <dbReference type="NCBI Taxonomy" id="38744"/>
    <lineage>
        <taxon>Eukaryota</taxon>
        <taxon>Metazoa</taxon>
        <taxon>Spiralia</taxon>
        <taxon>Lophotrochozoa</taxon>
        <taxon>Platyhelminthes</taxon>
        <taxon>Trematoda</taxon>
        <taxon>Digenea</taxon>
        <taxon>Strigeidida</taxon>
        <taxon>Schistosomatoidea</taxon>
        <taxon>Schistosomatidae</taxon>
        <taxon>Schistosoma</taxon>
    </lineage>
</organism>
<dbReference type="EMBL" id="JALJAT010000002">
    <property type="protein sequence ID" value="KAK4473021.1"/>
    <property type="molecule type" value="Genomic_DNA"/>
</dbReference>
<comment type="caution">
    <text evidence="3">The sequence shown here is derived from an EMBL/GenBank/DDBJ whole genome shotgun (WGS) entry which is preliminary data.</text>
</comment>
<feature type="transmembrane region" description="Helical" evidence="2">
    <location>
        <begin position="338"/>
        <end position="362"/>
    </location>
</feature>
<feature type="compositionally biased region" description="Polar residues" evidence="1">
    <location>
        <begin position="671"/>
        <end position="684"/>
    </location>
</feature>
<dbReference type="Proteomes" id="UP001292079">
    <property type="component" value="Unassembled WGS sequence"/>
</dbReference>
<evidence type="ECO:0000256" key="1">
    <source>
        <dbReference type="SAM" id="MobiDB-lite"/>
    </source>
</evidence>
<reference evidence="3" key="1">
    <citation type="submission" date="2022-04" db="EMBL/GenBank/DDBJ databases">
        <authorList>
            <person name="Xu L."/>
            <person name="Lv Z."/>
        </authorList>
    </citation>
    <scope>NUCLEOTIDE SEQUENCE</scope>
    <source>
        <strain evidence="3">LV_2022a</strain>
    </source>
</reference>
<evidence type="ECO:0000313" key="4">
    <source>
        <dbReference type="Proteomes" id="UP001292079"/>
    </source>
</evidence>
<dbReference type="AlphaFoldDB" id="A0AAE2D6C0"/>
<protein>
    <submittedName>
        <fullName evidence="3">Uncharacterized protein</fullName>
    </submittedName>
</protein>
<keyword evidence="2" id="KW-1133">Transmembrane helix</keyword>
<keyword evidence="2" id="KW-0812">Transmembrane</keyword>
<name>A0AAE2D6C0_SCHME</name>
<feature type="transmembrane region" description="Helical" evidence="2">
    <location>
        <begin position="21"/>
        <end position="40"/>
    </location>
</feature>
<feature type="region of interest" description="Disordered" evidence="1">
    <location>
        <begin position="661"/>
        <end position="690"/>
    </location>
</feature>
<keyword evidence="2" id="KW-0472">Membrane</keyword>
<proteinExistence type="predicted"/>
<evidence type="ECO:0000313" key="3">
    <source>
        <dbReference type="EMBL" id="KAK4473021.1"/>
    </source>
</evidence>
<reference evidence="3" key="2">
    <citation type="journal article" date="2023" name="Infect Dis Poverty">
        <title>Chromosome-scale genome of the human blood fluke Schistosoma mekongi and its implications for public health.</title>
        <authorList>
            <person name="Zhou M."/>
            <person name="Xu L."/>
            <person name="Xu D."/>
            <person name="Chen W."/>
            <person name="Khan J."/>
            <person name="Hu Y."/>
            <person name="Huang H."/>
            <person name="Wei H."/>
            <person name="Zhang Y."/>
            <person name="Chusongsang P."/>
            <person name="Tanasarnprasert K."/>
            <person name="Hu X."/>
            <person name="Limpanont Y."/>
            <person name="Lv Z."/>
        </authorList>
    </citation>
    <scope>NUCLEOTIDE SEQUENCE</scope>
    <source>
        <strain evidence="3">LV_2022a</strain>
    </source>
</reference>
<keyword evidence="4" id="KW-1185">Reference proteome</keyword>
<gene>
    <name evidence="3" type="ORF">MN116_004216</name>
</gene>
<sequence>MNSASSVNKMLTFLESYNKRIYVNYIICWTAIVLHLVYLLDFHLVISYQKGVLTENIPNSARLKRVAAYSNSDLDNPNTSSMINIFYRIRADRKGLITCEVNSEEIDPTDVKTNTINQTQFVNEPVTEIKPASTLYLICPQLSTSICYMDCSPNCVLNENGCTIPRSISQVIERCQFKRISSNTFHYQYIINMEKLDHTGLWNCEYRGHRAVRSLELQAAEPLLTVLNETSENISNSKTVNNSIKQNLTGFINQIHRNTMKLFKPKEINSTTTESQLNDIRQFMNDSKKPNVEIKYQNNLMNSSEAWKNNTMNKMQLLLIQKQENHRLIEFKLTRPELVLSLIGILAISLIVNIVLIIRCLLLKSYLDDRRHGKVSSRLKCLLCLPLKSNLNVSTSMDKSHNQSNHKSLLMTSCHVGQLIEPNTTFMNYSTQFDDSLTDSVLLYHNKSGRYAPNENNHLLPVNTSIMLPNLFQTTTSFVPLTTQGTNVSSITTNPDFHQLLNKNTTINAHELLKFHGQNGQSSSGVSLESDPIPTKRTNLFHSQSVNYSRHSNHHPMLSECCFQNGSITIAGQNGSLNGSLLYSNDSTSLTDTTNGNGVIIPSHVIVSQNPYSPYRMQYICQGEQSEKLIKKSEFHQQQHQFTHSNDYVRSPHHQISSQFFHQEHQHHLNTEQPNSDANGNDESCNLIPEKPNNQDLHIYSFRNSSTIDSLSHGTNNSASHLEDNLTLHSNQLPSCLTPLVVRFPSGESGFLFCPTRATSENYQSESLSRRPDHISIVSSLMFKSMSKDKNPNSLITSSDRKLNSDDIQTNVEAVMFDNPIQSRHISQDSENNTKVIFLPDNHKSQDSISGNIHDLIVTTTSEHHRNHVKLNASQNSNISSVDCETSFKSAFSQCININDTRHTETNSIHTPLQNSEFVHFTDSSNGVPHGKISVQELNINSTISPVR</sequence>
<accession>A0AAE2D6C0</accession>